<organism evidence="1 2">
    <name type="scientific">Acanthamoeba castellanii (strain ATCC 30010 / Neff)</name>
    <dbReference type="NCBI Taxonomy" id="1257118"/>
    <lineage>
        <taxon>Eukaryota</taxon>
        <taxon>Amoebozoa</taxon>
        <taxon>Discosea</taxon>
        <taxon>Longamoebia</taxon>
        <taxon>Centramoebida</taxon>
        <taxon>Acanthamoebidae</taxon>
        <taxon>Acanthamoeba</taxon>
    </lineage>
</organism>
<evidence type="ECO:0000313" key="2">
    <source>
        <dbReference type="Proteomes" id="UP000011083"/>
    </source>
</evidence>
<keyword evidence="2" id="KW-1185">Reference proteome</keyword>
<name>L8GR66_ACACF</name>
<gene>
    <name evidence="1" type="ORF">ACA1_271510</name>
</gene>
<sequence>MQHYTQVIIIFITSNPQHLMPAINQLTHHANLEYKLTLTFHFSKVAYTSDHPAPAHISGFFIILFCPANCPFNTISKPFS</sequence>
<protein>
    <submittedName>
        <fullName evidence="1">Uncharacterized protein</fullName>
    </submittedName>
</protein>
<dbReference type="EMBL" id="KB008049">
    <property type="protein sequence ID" value="ELR14606.1"/>
    <property type="molecule type" value="Genomic_DNA"/>
</dbReference>
<dbReference type="KEGG" id="acan:ACA1_271510"/>
<dbReference type="Proteomes" id="UP000011083">
    <property type="component" value="Unassembled WGS sequence"/>
</dbReference>
<reference evidence="1 2" key="1">
    <citation type="journal article" date="2013" name="Genome Biol.">
        <title>Genome of Acanthamoeba castellanii highlights extensive lateral gene transfer and early evolution of tyrosine kinase signaling.</title>
        <authorList>
            <person name="Clarke M."/>
            <person name="Lohan A.J."/>
            <person name="Liu B."/>
            <person name="Lagkouvardos I."/>
            <person name="Roy S."/>
            <person name="Zafar N."/>
            <person name="Bertelli C."/>
            <person name="Schilde C."/>
            <person name="Kianianmomeni A."/>
            <person name="Burglin T.R."/>
            <person name="Frech C."/>
            <person name="Turcotte B."/>
            <person name="Kopec K.O."/>
            <person name="Synnott J.M."/>
            <person name="Choo C."/>
            <person name="Paponov I."/>
            <person name="Finkler A."/>
            <person name="Soon Heng Tan C."/>
            <person name="Hutchins A.P."/>
            <person name="Weinmeier T."/>
            <person name="Rattei T."/>
            <person name="Chu J.S."/>
            <person name="Gimenez G."/>
            <person name="Irimia M."/>
            <person name="Rigden D.J."/>
            <person name="Fitzpatrick D.A."/>
            <person name="Lorenzo-Morales J."/>
            <person name="Bateman A."/>
            <person name="Chiu C.H."/>
            <person name="Tang P."/>
            <person name="Hegemann P."/>
            <person name="Fromm H."/>
            <person name="Raoult D."/>
            <person name="Greub G."/>
            <person name="Miranda-Saavedra D."/>
            <person name="Chen N."/>
            <person name="Nash P."/>
            <person name="Ginger M.L."/>
            <person name="Horn M."/>
            <person name="Schaap P."/>
            <person name="Caler L."/>
            <person name="Loftus B."/>
        </authorList>
    </citation>
    <scope>NUCLEOTIDE SEQUENCE [LARGE SCALE GENOMIC DNA]</scope>
    <source>
        <strain evidence="1 2">Neff</strain>
    </source>
</reference>
<accession>L8GR66</accession>
<dbReference type="VEuPathDB" id="AmoebaDB:ACA1_271510"/>
<dbReference type="GeneID" id="14915211"/>
<dbReference type="AlphaFoldDB" id="L8GR66"/>
<evidence type="ECO:0000313" key="1">
    <source>
        <dbReference type="EMBL" id="ELR14606.1"/>
    </source>
</evidence>
<dbReference type="RefSeq" id="XP_004336619.1">
    <property type="nucleotide sequence ID" value="XM_004336571.1"/>
</dbReference>
<proteinExistence type="predicted"/>